<organism evidence="3 4">
    <name type="scientific">Sphagnum jensenii</name>
    <dbReference type="NCBI Taxonomy" id="128206"/>
    <lineage>
        <taxon>Eukaryota</taxon>
        <taxon>Viridiplantae</taxon>
        <taxon>Streptophyta</taxon>
        <taxon>Embryophyta</taxon>
        <taxon>Bryophyta</taxon>
        <taxon>Sphagnophytina</taxon>
        <taxon>Sphagnopsida</taxon>
        <taxon>Sphagnales</taxon>
        <taxon>Sphagnaceae</taxon>
        <taxon>Sphagnum</taxon>
    </lineage>
</organism>
<keyword evidence="1" id="KW-0175">Coiled coil</keyword>
<feature type="coiled-coil region" evidence="1">
    <location>
        <begin position="4"/>
        <end position="38"/>
    </location>
</feature>
<keyword evidence="4" id="KW-1185">Reference proteome</keyword>
<proteinExistence type="predicted"/>
<protein>
    <submittedName>
        <fullName evidence="3">Uncharacterized protein</fullName>
    </submittedName>
</protein>
<evidence type="ECO:0000256" key="2">
    <source>
        <dbReference type="SAM" id="MobiDB-lite"/>
    </source>
</evidence>
<reference evidence="3 4" key="1">
    <citation type="submission" date="2024-02" db="EMBL/GenBank/DDBJ databases">
        <authorList>
            <consortium name="ELIXIR-Norway"/>
            <consortium name="Elixir Norway"/>
        </authorList>
    </citation>
    <scope>NUCLEOTIDE SEQUENCE [LARGE SCALE GENOMIC DNA]</scope>
</reference>
<evidence type="ECO:0000256" key="1">
    <source>
        <dbReference type="SAM" id="Coils"/>
    </source>
</evidence>
<name>A0ABP0VPX1_9BRYO</name>
<feature type="compositionally biased region" description="Low complexity" evidence="2">
    <location>
        <begin position="254"/>
        <end position="271"/>
    </location>
</feature>
<sequence>MTSIAEVQDEIRKVEGELEELRKRLQEDAEKMLEAEKTHLWKKEELLMKEKELLRQKELLLMQSAATVVIQQHPGHMVVQQQQTGQGNPFSEFPYLMPPNLEEFRAQESPTISCQKEVAAAIVTLPQVEMKDEPVLQLLHKQAVKWRPWSRNASSWAFFTVNDNEPVQLEKPQVLRCILCHPEPINLELLAQRTRARKGVITYNKSNGTTAMRKHIESEHAKVAKTYEAEIENHRLTPRPLGAKKIPSQRRPKSLPLTCTSSPQPTPTTESAVSDCIEP</sequence>
<dbReference type="Proteomes" id="UP001497444">
    <property type="component" value="Chromosome 1"/>
</dbReference>
<gene>
    <name evidence="3" type="ORF">CSSPJE1EN1_LOCUS1695</name>
</gene>
<feature type="region of interest" description="Disordered" evidence="2">
    <location>
        <begin position="234"/>
        <end position="279"/>
    </location>
</feature>
<accession>A0ABP0VPX1</accession>
<evidence type="ECO:0000313" key="3">
    <source>
        <dbReference type="EMBL" id="CAK9256217.1"/>
    </source>
</evidence>
<dbReference type="EMBL" id="OZ020096">
    <property type="protein sequence ID" value="CAK9256217.1"/>
    <property type="molecule type" value="Genomic_DNA"/>
</dbReference>
<evidence type="ECO:0000313" key="4">
    <source>
        <dbReference type="Proteomes" id="UP001497444"/>
    </source>
</evidence>